<evidence type="ECO:0000313" key="2">
    <source>
        <dbReference type="EMBL" id="CRZ01906.1"/>
    </source>
</evidence>
<name>A0A0H5QKR3_9EUKA</name>
<organism evidence="2">
    <name type="scientific">Spongospora subterranea</name>
    <dbReference type="NCBI Taxonomy" id="70186"/>
    <lineage>
        <taxon>Eukaryota</taxon>
        <taxon>Sar</taxon>
        <taxon>Rhizaria</taxon>
        <taxon>Endomyxa</taxon>
        <taxon>Phytomyxea</taxon>
        <taxon>Plasmodiophorida</taxon>
        <taxon>Plasmodiophoridae</taxon>
        <taxon>Spongospora</taxon>
    </lineage>
</organism>
<dbReference type="EMBL" id="HACM01001464">
    <property type="protein sequence ID" value="CRZ01906.1"/>
    <property type="molecule type" value="Transcribed_RNA"/>
</dbReference>
<sequence length="138" mass="15763">SFVSRMHMHIFGYLYPPLFENWYSDDWMTGVYQDSKCAFPLGDLVLFGILQLPLLIICIGFQVANDNSQGTRYNVAMNGRDFLEILTMNGKNAVSEFLQTHIPGPDLMSDPLHQTSAHRLRFRLHGSHRAGDTIRLHP</sequence>
<keyword evidence="1" id="KW-1133">Transmembrane helix</keyword>
<feature type="transmembrane region" description="Helical" evidence="1">
    <location>
        <begin position="44"/>
        <end position="64"/>
    </location>
</feature>
<protein>
    <submittedName>
        <fullName evidence="2">Uncharacterized protein</fullName>
    </submittedName>
</protein>
<feature type="non-terminal residue" evidence="2">
    <location>
        <position position="1"/>
    </location>
</feature>
<keyword evidence="1" id="KW-0812">Transmembrane</keyword>
<evidence type="ECO:0000256" key="1">
    <source>
        <dbReference type="SAM" id="Phobius"/>
    </source>
</evidence>
<dbReference type="AlphaFoldDB" id="A0A0H5QKR3"/>
<reference evidence="2" key="1">
    <citation type="submission" date="2015-04" db="EMBL/GenBank/DDBJ databases">
        <title>The genome sequence of the plant pathogenic Rhizarian Plasmodiophora brassicae reveals insights in its biotrophic life cycle and the origin of chitin synthesis.</title>
        <authorList>
            <person name="Schwelm A."/>
            <person name="Fogelqvist J."/>
            <person name="Knaust A."/>
            <person name="Julke S."/>
            <person name="Lilja T."/>
            <person name="Dhandapani V."/>
            <person name="Bonilla-Rosso G."/>
            <person name="Karlsson M."/>
            <person name="Shevchenko A."/>
            <person name="Choi S.R."/>
            <person name="Kim H.G."/>
            <person name="Park J.Y."/>
            <person name="Lim Y.P."/>
            <person name="Ludwig-Muller J."/>
            <person name="Dixelius C."/>
        </authorList>
    </citation>
    <scope>NUCLEOTIDE SEQUENCE</scope>
    <source>
        <tissue evidence="2">Potato root galls</tissue>
    </source>
</reference>
<keyword evidence="1" id="KW-0472">Membrane</keyword>
<accession>A0A0H5QKR3</accession>
<proteinExistence type="predicted"/>